<feature type="coiled-coil region" evidence="3">
    <location>
        <begin position="101"/>
        <end position="149"/>
    </location>
</feature>
<dbReference type="InterPro" id="IPR009053">
    <property type="entry name" value="Prefoldin"/>
</dbReference>
<dbReference type="GO" id="GO:0016272">
    <property type="term" value="C:prefoldin complex"/>
    <property type="evidence" value="ECO:0007669"/>
    <property type="project" value="InterPro"/>
</dbReference>
<dbReference type="Pfam" id="PF01920">
    <property type="entry name" value="Prefoldin_2"/>
    <property type="match status" value="1"/>
</dbReference>
<dbReference type="EMBL" id="PUHQ01000067">
    <property type="protein sequence ID" value="KAG0658354.1"/>
    <property type="molecule type" value="Genomic_DNA"/>
</dbReference>
<comment type="caution">
    <text evidence="4">The sequence shown here is derived from an EMBL/GenBank/DDBJ whole genome shotgun (WGS) entry which is preliminary data.</text>
</comment>
<keyword evidence="2" id="KW-0143">Chaperone</keyword>
<dbReference type="OrthoDB" id="248120at2759"/>
<dbReference type="AlphaFoldDB" id="A0A9P6VZQ3"/>
<evidence type="ECO:0000313" key="4">
    <source>
        <dbReference type="EMBL" id="KAG0658354.1"/>
    </source>
</evidence>
<dbReference type="GO" id="GO:0006457">
    <property type="term" value="P:protein folding"/>
    <property type="evidence" value="ECO:0007669"/>
    <property type="project" value="InterPro"/>
</dbReference>
<dbReference type="Gene3D" id="1.10.287.370">
    <property type="match status" value="1"/>
</dbReference>
<gene>
    <name evidence="4" type="ORF">C6P46_005810</name>
</gene>
<dbReference type="InterPro" id="IPR002777">
    <property type="entry name" value="PFD_beta-like"/>
</dbReference>
<dbReference type="GO" id="GO:0005737">
    <property type="term" value="C:cytoplasm"/>
    <property type="evidence" value="ECO:0007669"/>
    <property type="project" value="TreeGrafter"/>
</dbReference>
<keyword evidence="3" id="KW-0175">Coiled coil</keyword>
<evidence type="ECO:0000256" key="2">
    <source>
        <dbReference type="ARBA" id="ARBA00023186"/>
    </source>
</evidence>
<dbReference type="Proteomes" id="UP000777482">
    <property type="component" value="Unassembled WGS sequence"/>
</dbReference>
<dbReference type="PANTHER" id="PTHR21431:SF0">
    <property type="entry name" value="PREFOLDIN SUBUNIT 6"/>
    <property type="match status" value="1"/>
</dbReference>
<comment type="similarity">
    <text evidence="1">Belongs to the prefoldin subunit beta family.</text>
</comment>
<dbReference type="GO" id="GO:0051087">
    <property type="term" value="F:protein-folding chaperone binding"/>
    <property type="evidence" value="ECO:0007669"/>
    <property type="project" value="TreeGrafter"/>
</dbReference>
<accession>A0A9P6VZQ3</accession>
<sequence>MSTSTGASLEAKLQAATSIYTKLESDYARAVEARQLLDAQKTENEAVKKLLLVILRTDHAADHEKHPIYLASQELASLTEQNKVYKLVGPVLMKQEQSEAKHNVDKRLEWINDEIKRAEAKLKDVGGKLEEKKVEIVNLQGQYQQQMQAAGGGGGGAKVPPVVAA</sequence>
<keyword evidence="5" id="KW-1185">Reference proteome</keyword>
<protein>
    <recommendedName>
        <fullName evidence="6">Prefoldin subunit 6</fullName>
    </recommendedName>
</protein>
<evidence type="ECO:0000256" key="3">
    <source>
        <dbReference type="SAM" id="Coils"/>
    </source>
</evidence>
<dbReference type="GO" id="GO:0051131">
    <property type="term" value="P:chaperone-mediated protein complex assembly"/>
    <property type="evidence" value="ECO:0007669"/>
    <property type="project" value="TreeGrafter"/>
</dbReference>
<evidence type="ECO:0008006" key="6">
    <source>
        <dbReference type="Google" id="ProtNLM"/>
    </source>
</evidence>
<organism evidence="4 5">
    <name type="scientific">Rhodotorula mucilaginosa</name>
    <name type="common">Yeast</name>
    <name type="synonym">Rhodotorula rubra</name>
    <dbReference type="NCBI Taxonomy" id="5537"/>
    <lineage>
        <taxon>Eukaryota</taxon>
        <taxon>Fungi</taxon>
        <taxon>Dikarya</taxon>
        <taxon>Basidiomycota</taxon>
        <taxon>Pucciniomycotina</taxon>
        <taxon>Microbotryomycetes</taxon>
        <taxon>Sporidiobolales</taxon>
        <taxon>Sporidiobolaceae</taxon>
        <taxon>Rhodotorula</taxon>
    </lineage>
</organism>
<dbReference type="SUPFAM" id="SSF46579">
    <property type="entry name" value="Prefoldin"/>
    <property type="match status" value="1"/>
</dbReference>
<dbReference type="CDD" id="cd23161">
    <property type="entry name" value="Prefoldin_6"/>
    <property type="match status" value="1"/>
</dbReference>
<dbReference type="PANTHER" id="PTHR21431">
    <property type="entry name" value="PREFOLDIN SUBUNIT 6"/>
    <property type="match status" value="1"/>
</dbReference>
<evidence type="ECO:0000313" key="5">
    <source>
        <dbReference type="Proteomes" id="UP000777482"/>
    </source>
</evidence>
<dbReference type="FunFam" id="1.10.287.370:FF:000003">
    <property type="entry name" value="Prefoldin subunit 6"/>
    <property type="match status" value="1"/>
</dbReference>
<evidence type="ECO:0000256" key="1">
    <source>
        <dbReference type="ARBA" id="ARBA00008045"/>
    </source>
</evidence>
<name>A0A9P6VZQ3_RHOMI</name>
<proteinExistence type="inferred from homology"/>
<reference evidence="4 5" key="1">
    <citation type="submission" date="2020-11" db="EMBL/GenBank/DDBJ databases">
        <title>Kefir isolates.</title>
        <authorList>
            <person name="Marcisauskas S."/>
            <person name="Kim Y."/>
            <person name="Blasche S."/>
        </authorList>
    </citation>
    <scope>NUCLEOTIDE SEQUENCE [LARGE SCALE GENOMIC DNA]</scope>
    <source>
        <strain evidence="4 5">KR</strain>
    </source>
</reference>
<dbReference type="GO" id="GO:0051082">
    <property type="term" value="F:unfolded protein binding"/>
    <property type="evidence" value="ECO:0007669"/>
    <property type="project" value="InterPro"/>
</dbReference>